<feature type="binding site" evidence="6">
    <location>
        <begin position="277"/>
        <end position="279"/>
    </location>
    <ligand>
        <name>ATP</name>
        <dbReference type="ChEBI" id="CHEBI:30616"/>
    </ligand>
</feature>
<comment type="subunit">
    <text evidence="6">Homodimer.</text>
</comment>
<dbReference type="EMBL" id="BAAAUV010000006">
    <property type="protein sequence ID" value="GAA3211872.1"/>
    <property type="molecule type" value="Genomic_DNA"/>
</dbReference>
<keyword evidence="4 6" id="KW-0418">Kinase</keyword>
<comment type="pathway">
    <text evidence="6">Metabolic intermediate biosynthesis; acetyl-CoA biosynthesis; acetyl-CoA from acetate: step 1/2.</text>
</comment>
<comment type="function">
    <text evidence="6">Catalyzes the formation of acetyl phosphate from acetate and ATP. Can also catalyze the reverse reaction.</text>
</comment>
<feature type="binding site" evidence="6">
    <location>
        <begin position="203"/>
        <end position="207"/>
    </location>
    <ligand>
        <name>ATP</name>
        <dbReference type="ChEBI" id="CHEBI:30616"/>
    </ligand>
</feature>
<accession>A0ABP6Q9N8</accession>
<name>A0ABP6Q9N8_9ACTN</name>
<evidence type="ECO:0000256" key="2">
    <source>
        <dbReference type="ARBA" id="ARBA00022679"/>
    </source>
</evidence>
<dbReference type="RefSeq" id="WP_344828425.1">
    <property type="nucleotide sequence ID" value="NZ_BAAAUV010000006.1"/>
</dbReference>
<keyword evidence="6" id="KW-0460">Magnesium</keyword>
<keyword evidence="5 6" id="KW-0067">ATP-binding</keyword>
<feature type="binding site" evidence="6">
    <location>
        <position position="16"/>
    </location>
    <ligand>
        <name>ATP</name>
        <dbReference type="ChEBI" id="CHEBI:30616"/>
    </ligand>
</feature>
<dbReference type="SUPFAM" id="SSF53067">
    <property type="entry name" value="Actin-like ATPase domain"/>
    <property type="match status" value="2"/>
</dbReference>
<keyword evidence="6" id="KW-0479">Metal-binding</keyword>
<proteinExistence type="inferred from homology"/>
<evidence type="ECO:0000313" key="9">
    <source>
        <dbReference type="Proteomes" id="UP001501237"/>
    </source>
</evidence>
<sequence length="396" mass="41774">MTARVLVLNCGSSSIKYRLLDMGDGEVLASGLVERIGEESSLLVHRGTSRIERPGSCATHAEGMRAVLDAFAEAGPSLEGITAVGHRVVHGGSRYSTPVLIDDGVEQAIEELSPLAPLHNPANLTGIRVAREAFPGPPHVAVFDTAFHQTMPPASYLYAVPREWTDEGVRRYGFHGTSHAYVSRAAAGLAGRSLAETNTIVLHLGNGASASAVRGGVCVDTSMGLTPLEGLVMGTRSGDLDPALIPYLVRTRKMSVDEIDDALNTRSGLLGLCGANDMREVWRRVDAGDADAAEAVEVATQRVKKYVGAYYALLGRLDCIAFTAGVGENDHRTRALSLAGLHPLGIELDPAANAVRSAEPRTISTPGSAVRVMVVPTNEELEIAGQTLAVALGQRT</sequence>
<dbReference type="PANTHER" id="PTHR21060:SF15">
    <property type="entry name" value="ACETATE KINASE-RELATED"/>
    <property type="match status" value="1"/>
</dbReference>
<dbReference type="Proteomes" id="UP001501237">
    <property type="component" value="Unassembled WGS sequence"/>
</dbReference>
<keyword evidence="3 6" id="KW-0547">Nucleotide-binding</keyword>
<dbReference type="PIRSF" id="PIRSF000722">
    <property type="entry name" value="Acetate_prop_kin"/>
    <property type="match status" value="1"/>
</dbReference>
<dbReference type="PROSITE" id="PS01075">
    <property type="entry name" value="ACETATE_KINASE_1"/>
    <property type="match status" value="1"/>
</dbReference>
<dbReference type="InterPro" id="IPR000890">
    <property type="entry name" value="Aliphatic_acid_kin_short-chain"/>
</dbReference>
<evidence type="ECO:0000256" key="7">
    <source>
        <dbReference type="RuleBase" id="RU003835"/>
    </source>
</evidence>
<comment type="catalytic activity">
    <reaction evidence="6">
        <text>acetate + ATP = acetyl phosphate + ADP</text>
        <dbReference type="Rhea" id="RHEA:11352"/>
        <dbReference type="ChEBI" id="CHEBI:22191"/>
        <dbReference type="ChEBI" id="CHEBI:30089"/>
        <dbReference type="ChEBI" id="CHEBI:30616"/>
        <dbReference type="ChEBI" id="CHEBI:456216"/>
        <dbReference type="EC" id="2.7.2.1"/>
    </reaction>
</comment>
<gene>
    <name evidence="6" type="primary">ackA</name>
    <name evidence="8" type="ORF">GCM10010468_30860</name>
</gene>
<evidence type="ECO:0000256" key="6">
    <source>
        <dbReference type="HAMAP-Rule" id="MF_00020"/>
    </source>
</evidence>
<dbReference type="HAMAP" id="MF_00020">
    <property type="entry name" value="Acetate_kinase"/>
    <property type="match status" value="1"/>
</dbReference>
<feature type="active site" description="Proton donor/acceptor" evidence="6">
    <location>
        <position position="144"/>
    </location>
</feature>
<keyword evidence="9" id="KW-1185">Reference proteome</keyword>
<dbReference type="Gene3D" id="3.30.420.40">
    <property type="match status" value="2"/>
</dbReference>
<dbReference type="EC" id="2.7.2.1" evidence="6"/>
<dbReference type="PROSITE" id="PS01076">
    <property type="entry name" value="ACETATE_KINASE_2"/>
    <property type="match status" value="1"/>
</dbReference>
<feature type="binding site" evidence="6">
    <location>
        <begin position="325"/>
        <end position="329"/>
    </location>
    <ligand>
        <name>ATP</name>
        <dbReference type="ChEBI" id="CHEBI:30616"/>
    </ligand>
</feature>
<organism evidence="8 9">
    <name type="scientific">Actinocorallia longicatena</name>
    <dbReference type="NCBI Taxonomy" id="111803"/>
    <lineage>
        <taxon>Bacteria</taxon>
        <taxon>Bacillati</taxon>
        <taxon>Actinomycetota</taxon>
        <taxon>Actinomycetes</taxon>
        <taxon>Streptosporangiales</taxon>
        <taxon>Thermomonosporaceae</taxon>
        <taxon>Actinocorallia</taxon>
    </lineage>
</organism>
<feature type="site" description="Transition state stabilizer" evidence="6">
    <location>
        <position position="236"/>
    </location>
</feature>
<feature type="binding site" evidence="6">
    <location>
        <position position="87"/>
    </location>
    <ligand>
        <name>substrate</name>
    </ligand>
</feature>
<dbReference type="CDD" id="cd24010">
    <property type="entry name" value="ASKHA_NBD_AcK_PK"/>
    <property type="match status" value="1"/>
</dbReference>
<protein>
    <recommendedName>
        <fullName evidence="6">Acetate kinase</fullName>
        <ecNumber evidence="6">2.7.2.1</ecNumber>
    </recommendedName>
    <alternativeName>
        <fullName evidence="6">Acetokinase</fullName>
    </alternativeName>
</protein>
<evidence type="ECO:0000313" key="8">
    <source>
        <dbReference type="EMBL" id="GAA3211872.1"/>
    </source>
</evidence>
<evidence type="ECO:0000256" key="4">
    <source>
        <dbReference type="ARBA" id="ARBA00022777"/>
    </source>
</evidence>
<reference evidence="9" key="1">
    <citation type="journal article" date="2019" name="Int. J. Syst. Evol. Microbiol.">
        <title>The Global Catalogue of Microorganisms (GCM) 10K type strain sequencing project: providing services to taxonomists for standard genome sequencing and annotation.</title>
        <authorList>
            <consortium name="The Broad Institute Genomics Platform"/>
            <consortium name="The Broad Institute Genome Sequencing Center for Infectious Disease"/>
            <person name="Wu L."/>
            <person name="Ma J."/>
        </authorList>
    </citation>
    <scope>NUCLEOTIDE SEQUENCE [LARGE SCALE GENOMIC DNA]</scope>
    <source>
        <strain evidence="9">JCM 9377</strain>
    </source>
</reference>
<dbReference type="GO" id="GO:0016301">
    <property type="term" value="F:kinase activity"/>
    <property type="evidence" value="ECO:0007669"/>
    <property type="project" value="UniProtKB-KW"/>
</dbReference>
<comment type="subcellular location">
    <subcellularLocation>
        <location evidence="6">Cytoplasm</location>
    </subcellularLocation>
</comment>
<dbReference type="NCBIfam" id="TIGR00016">
    <property type="entry name" value="ackA"/>
    <property type="match status" value="1"/>
</dbReference>
<dbReference type="InterPro" id="IPR004372">
    <property type="entry name" value="Ac/propionate_kinase"/>
</dbReference>
<evidence type="ECO:0000256" key="1">
    <source>
        <dbReference type="ARBA" id="ARBA00008748"/>
    </source>
</evidence>
<dbReference type="PRINTS" id="PR00471">
    <property type="entry name" value="ACETATEKNASE"/>
</dbReference>
<keyword evidence="2 6" id="KW-0808">Transferase</keyword>
<evidence type="ECO:0000256" key="3">
    <source>
        <dbReference type="ARBA" id="ARBA00022741"/>
    </source>
</evidence>
<feature type="site" description="Transition state stabilizer" evidence="6">
    <location>
        <position position="175"/>
    </location>
</feature>
<dbReference type="Pfam" id="PF00871">
    <property type="entry name" value="Acetate_kinase"/>
    <property type="match status" value="1"/>
</dbReference>
<dbReference type="PANTHER" id="PTHR21060">
    <property type="entry name" value="ACETATE KINASE"/>
    <property type="match status" value="1"/>
</dbReference>
<feature type="binding site" evidence="6">
    <location>
        <position position="9"/>
    </location>
    <ligand>
        <name>Mg(2+)</name>
        <dbReference type="ChEBI" id="CHEBI:18420"/>
    </ligand>
</feature>
<dbReference type="InterPro" id="IPR023865">
    <property type="entry name" value="Aliphatic_acid_kinase_CS"/>
</dbReference>
<keyword evidence="6" id="KW-0963">Cytoplasm</keyword>
<comment type="similarity">
    <text evidence="1 6 7">Belongs to the acetokinase family.</text>
</comment>
<dbReference type="InterPro" id="IPR043129">
    <property type="entry name" value="ATPase_NBD"/>
</dbReference>
<comment type="cofactor">
    <cofactor evidence="6">
        <name>Mg(2+)</name>
        <dbReference type="ChEBI" id="CHEBI:18420"/>
    </cofactor>
    <cofactor evidence="6">
        <name>Mn(2+)</name>
        <dbReference type="ChEBI" id="CHEBI:29035"/>
    </cofactor>
    <text evidence="6">Mg(2+). Can also accept Mn(2+).</text>
</comment>
<comment type="caution">
    <text evidence="8">The sequence shown here is derived from an EMBL/GenBank/DDBJ whole genome shotgun (WGS) entry which is preliminary data.</text>
</comment>
<feature type="binding site" evidence="6">
    <location>
        <position position="379"/>
    </location>
    <ligand>
        <name>Mg(2+)</name>
        <dbReference type="ChEBI" id="CHEBI:18420"/>
    </ligand>
</feature>
<evidence type="ECO:0000256" key="5">
    <source>
        <dbReference type="ARBA" id="ARBA00022840"/>
    </source>
</evidence>